<organism evidence="2">
    <name type="scientific">candidate division WOR-3 bacterium</name>
    <dbReference type="NCBI Taxonomy" id="2052148"/>
    <lineage>
        <taxon>Bacteria</taxon>
        <taxon>Bacteria division WOR-3</taxon>
    </lineage>
</organism>
<dbReference type="AlphaFoldDB" id="A0A7V0Z6F2"/>
<evidence type="ECO:0000259" key="1">
    <source>
        <dbReference type="Pfam" id="PF18962"/>
    </source>
</evidence>
<reference evidence="2" key="1">
    <citation type="journal article" date="2020" name="mSystems">
        <title>Genome- and Community-Level Interaction Insights into Carbon Utilization and Element Cycling Functions of Hydrothermarchaeota in Hydrothermal Sediment.</title>
        <authorList>
            <person name="Zhou Z."/>
            <person name="Liu Y."/>
            <person name="Xu W."/>
            <person name="Pan J."/>
            <person name="Luo Z.H."/>
            <person name="Li M."/>
        </authorList>
    </citation>
    <scope>NUCLEOTIDE SEQUENCE [LARGE SCALE GENOMIC DNA]</scope>
    <source>
        <strain evidence="2">SpSt-258</strain>
    </source>
</reference>
<feature type="domain" description="Secretion system C-terminal sorting" evidence="1">
    <location>
        <begin position="842"/>
        <end position="926"/>
    </location>
</feature>
<dbReference type="Pfam" id="PF18962">
    <property type="entry name" value="Por_Secre_tail"/>
    <property type="match status" value="1"/>
</dbReference>
<comment type="caution">
    <text evidence="2">The sequence shown here is derived from an EMBL/GenBank/DDBJ whole genome shotgun (WGS) entry which is preliminary data.</text>
</comment>
<proteinExistence type="predicted"/>
<accession>A0A7V0Z6F2</accession>
<gene>
    <name evidence="2" type="ORF">ENP86_08040</name>
</gene>
<dbReference type="NCBIfam" id="TIGR04183">
    <property type="entry name" value="Por_Secre_tail"/>
    <property type="match status" value="1"/>
</dbReference>
<sequence length="929" mass="105746">MRWNGTMNGINTMVSIDSFCQYQQTYPDVEGNPVSQYVFVWEDSMYKPGHQRPTEIRARIYTNPPFTVYAGARSQKRPSVSVKNDGHFVVSYTNYDPGALPKIEWRLYDANGNLLNSGNAKPLDYLRHHIPVSRVAFCDSGFVVVYDDSSADGTQRSVYLQYRDRNGAPIADRIRVSNTGGNEDYPAVAVNSYGFGVVIWQYWHSIIDIDIYGSTFQMKPSSSSITFGTEFAVTTSTNNSRFLHITIFPTNDFFVVWDEYRSAATSYDICGRLWIGTNPMPQIIINQDTLNQGYPDVECKNSDSCIIAWVSQERASILGKNYFDIFCRVYRRTNDNMVPLTDTVRVTPYDTVGGRKGWYFDDENYDNPLTTDWNEDPIDEPDSVFLNLDSAIVDQIMELNTNGQYRTFNEDTLPRRQKARELNIYDWATGRAVGSGNYWKGNNLLVQDSFKVYTTFPLSGIKSRTHSHTYAEFYRRLLGYLGLNCQPEPITTLTATTASSEGRVTITWRVVSDDSPTESAKGSYMLKFARKKIGSESAFNDSSETYYQTWNTSSQPVGTLITQYLTGLPPMDTLIFALKVSDEDTLWDALGAEPRAIVAGDSMTPHTITFGNNYVKDFSNKYELIDRRRKNDSGTDFDSLFVTWDYPLSPPWFELGFARCNLNIEGDLFIYVDTKSGGADSTVPYNGPTGRSGFFKTAVDSFRPDYCLIIENSGIRRYRKWIASKDGRGSWVYVDSGGTYVMEDNVVNSYLYTEVYIRYDTMVYTAGNPFKLVVLMTDEATNNITNAFPIYNPLGTYRNIVQYYSWGSDGLTSGKVPAHRQMVGIEEKSNQQIVQKVKSLTVYPNPFRDNIEIKFRIQDKGYKIQDISLKIYDVSGRLVKSFNPLTDFSFNQVNWDGLDDYGNAVPQGIYFCKFKTPEKDEIVKIIYLK</sequence>
<evidence type="ECO:0000313" key="2">
    <source>
        <dbReference type="EMBL" id="HDY59485.1"/>
    </source>
</evidence>
<dbReference type="Gene3D" id="2.60.40.4070">
    <property type="match status" value="1"/>
</dbReference>
<dbReference type="InterPro" id="IPR026444">
    <property type="entry name" value="Secre_tail"/>
</dbReference>
<dbReference type="EMBL" id="DSKY01000020">
    <property type="protein sequence ID" value="HDY59485.1"/>
    <property type="molecule type" value="Genomic_DNA"/>
</dbReference>
<name>A0A7V0Z6F2_UNCW3</name>
<protein>
    <submittedName>
        <fullName evidence="2">T9SS type A sorting domain-containing protein</fullName>
    </submittedName>
</protein>